<feature type="compositionally biased region" description="Basic residues" evidence="2">
    <location>
        <begin position="1"/>
        <end position="16"/>
    </location>
</feature>
<dbReference type="Pfam" id="PF04836">
    <property type="entry name" value="IFRD_C"/>
    <property type="match status" value="1"/>
</dbReference>
<dbReference type="Gene3D" id="1.25.10.10">
    <property type="entry name" value="Leucine-rich Repeat Variant"/>
    <property type="match status" value="1"/>
</dbReference>
<dbReference type="Proteomes" id="UP000314986">
    <property type="component" value="Unassembled WGS sequence"/>
</dbReference>
<feature type="domain" description="Interferon-related developmental regulator N-terminal" evidence="4">
    <location>
        <begin position="36"/>
        <end position="332"/>
    </location>
</feature>
<dbReference type="KEGG" id="cmk:103176595"/>
<evidence type="ECO:0000259" key="4">
    <source>
        <dbReference type="Pfam" id="PF05004"/>
    </source>
</evidence>
<dbReference type="PANTHER" id="PTHR12354:SF8">
    <property type="entry name" value="INTERFERON-RELATED DEVELOPMENTAL REGULATOR 2"/>
    <property type="match status" value="1"/>
</dbReference>
<dbReference type="STRING" id="7868.ENSCMIP00000041534"/>
<proteinExistence type="evidence at transcript level"/>
<feature type="domain" description="Interferon-related developmental regulator C-terminal" evidence="3">
    <location>
        <begin position="377"/>
        <end position="430"/>
    </location>
</feature>
<evidence type="ECO:0000256" key="1">
    <source>
        <dbReference type="ARBA" id="ARBA00008828"/>
    </source>
</evidence>
<reference evidence="6" key="4">
    <citation type="submission" date="2025-05" db="UniProtKB">
        <authorList>
            <consortium name="Ensembl"/>
        </authorList>
    </citation>
    <scope>IDENTIFICATION</scope>
</reference>
<protein>
    <submittedName>
        <fullName evidence="5 6">Interferon-related developmental regulator 2</fullName>
    </submittedName>
</protein>
<name>V9K9N1_CALMI</name>
<keyword evidence="7" id="KW-1185">Reference proteome</keyword>
<reference evidence="7" key="1">
    <citation type="journal article" date="2006" name="Science">
        <title>Ancient noncoding elements conserved in the human genome.</title>
        <authorList>
            <person name="Venkatesh B."/>
            <person name="Kirkness E.F."/>
            <person name="Loh Y.H."/>
            <person name="Halpern A.L."/>
            <person name="Lee A.P."/>
            <person name="Johnson J."/>
            <person name="Dandona N."/>
            <person name="Viswanathan L.D."/>
            <person name="Tay A."/>
            <person name="Venter J.C."/>
            <person name="Strausberg R.L."/>
            <person name="Brenner S."/>
        </authorList>
    </citation>
    <scope>NUCLEOTIDE SEQUENCE [LARGE SCALE GENOMIC DNA]</scope>
</reference>
<organism evidence="5">
    <name type="scientific">Callorhinchus milii</name>
    <name type="common">Ghost shark</name>
    <dbReference type="NCBI Taxonomy" id="7868"/>
    <lineage>
        <taxon>Eukaryota</taxon>
        <taxon>Metazoa</taxon>
        <taxon>Chordata</taxon>
        <taxon>Craniata</taxon>
        <taxon>Vertebrata</taxon>
        <taxon>Chondrichthyes</taxon>
        <taxon>Holocephali</taxon>
        <taxon>Chimaeriformes</taxon>
        <taxon>Callorhinchidae</taxon>
        <taxon>Callorhinchus</taxon>
    </lineage>
</organism>
<dbReference type="EMBL" id="JW861884">
    <property type="protein sequence ID" value="AFO94401.1"/>
    <property type="molecule type" value="mRNA"/>
</dbReference>
<dbReference type="InterPro" id="IPR007701">
    <property type="entry name" value="Interferon-rel_develop_reg_N"/>
</dbReference>
<evidence type="ECO:0000259" key="3">
    <source>
        <dbReference type="Pfam" id="PF04836"/>
    </source>
</evidence>
<dbReference type="InterPro" id="IPR011989">
    <property type="entry name" value="ARM-like"/>
</dbReference>
<comment type="similarity">
    <text evidence="1">Belongs to the IFRD family.</text>
</comment>
<dbReference type="Pfam" id="PF05004">
    <property type="entry name" value="IFRD"/>
    <property type="match status" value="1"/>
</dbReference>
<dbReference type="Ensembl" id="ENSCMIT00000042125.1">
    <property type="protein sequence ID" value="ENSCMIP00000041534.1"/>
    <property type="gene ID" value="ENSCMIG00000017302.1"/>
</dbReference>
<dbReference type="PANTHER" id="PTHR12354">
    <property type="entry name" value="INTERFERON-RELATED DEVELOPMENTAL REGULATOR"/>
    <property type="match status" value="1"/>
</dbReference>
<dbReference type="GeneID" id="103176595"/>
<dbReference type="OrthoDB" id="18978at2759"/>
<reference evidence="5 7" key="3">
    <citation type="journal article" date="2014" name="Nature">
        <title>Elephant shark genome provides unique insights into gnathostome evolution.</title>
        <authorList>
            <consortium name="International Elephant Shark Genome Sequencing Consortium"/>
            <person name="Venkatesh B."/>
            <person name="Lee A.P."/>
            <person name="Ravi V."/>
            <person name="Maurya A.K."/>
            <person name="Lian M.M."/>
            <person name="Swann J.B."/>
            <person name="Ohta Y."/>
            <person name="Flajnik M.F."/>
            <person name="Sutoh Y."/>
            <person name="Kasahara M."/>
            <person name="Hoon S."/>
            <person name="Gangu V."/>
            <person name="Roy S.W."/>
            <person name="Irimia M."/>
            <person name="Korzh V."/>
            <person name="Kondrychyn I."/>
            <person name="Lim Z.W."/>
            <person name="Tay B.H."/>
            <person name="Tohari S."/>
            <person name="Kong K.W."/>
            <person name="Ho S."/>
            <person name="Lorente-Galdos B."/>
            <person name="Quilez J."/>
            <person name="Marques-Bonet T."/>
            <person name="Raney B.J."/>
            <person name="Ingham P.W."/>
            <person name="Tay A."/>
            <person name="Hillier L.W."/>
            <person name="Minx P."/>
            <person name="Boehm T."/>
            <person name="Wilson R.K."/>
            <person name="Brenner S."/>
            <person name="Warren W.C."/>
        </authorList>
    </citation>
    <scope>NUCLEOTIDE SEQUENCE</scope>
    <source>
        <tissue evidence="5">Intestine</tissue>
    </source>
</reference>
<dbReference type="SUPFAM" id="SSF48371">
    <property type="entry name" value="ARM repeat"/>
    <property type="match status" value="1"/>
</dbReference>
<sequence>MPRSRGRSHTARKKGARNGAKGDSQASDDDLASEVLSHYSSTSDSASVPEEGTEAIDEQAAQEEAEDKLRECIDNTMDKSAKTRQNALESLKLAFSSKILTDFLVERRLTVTDCLERCLKKGKAEEQAIAATVATLFLIQLGSCKEGEDVFKTLKSVLFNIVNDKSASLASRHSCATSIGMCCYIAADEVEDLAFCLTCLESIFSASYKKGDGSVPSHSPQTQAFHCSALQCWSVLLAICPHSKIQKSLDNHLPKLPDLLCSDSVTLRIATGEAIALLFELAREIDEEFLYEDSDHLCEKLKALATDSNKYRAKTDRRKQRSIFRDVIHSIEDGECPEETIKFGVECLYIDSWVRRRTYDAFKEVLGSGVRHHLQNNELLRDIFDLGPPLVLDATTIRANKISRFERHMYNSAAFKARTKARNKVRDKRADVL</sequence>
<dbReference type="InterPro" id="IPR039777">
    <property type="entry name" value="IFRD"/>
</dbReference>
<dbReference type="InterPro" id="IPR016024">
    <property type="entry name" value="ARM-type_fold"/>
</dbReference>
<evidence type="ECO:0000313" key="5">
    <source>
        <dbReference type="EMBL" id="AFO94401.1"/>
    </source>
</evidence>
<dbReference type="InterPro" id="IPR006921">
    <property type="entry name" value="Interferon-rel_develop_reg_C"/>
</dbReference>
<evidence type="ECO:0000313" key="7">
    <source>
        <dbReference type="Proteomes" id="UP000314986"/>
    </source>
</evidence>
<evidence type="ECO:0000313" key="6">
    <source>
        <dbReference type="Ensembl" id="ENSCMIP00000041534.1"/>
    </source>
</evidence>
<reference evidence="7" key="2">
    <citation type="journal article" date="2007" name="PLoS Biol.">
        <title>Survey sequencing and comparative analysis of the elephant shark (Callorhinchus milii) genome.</title>
        <authorList>
            <person name="Venkatesh B."/>
            <person name="Kirkness E.F."/>
            <person name="Loh Y.H."/>
            <person name="Halpern A.L."/>
            <person name="Lee A.P."/>
            <person name="Johnson J."/>
            <person name="Dandona N."/>
            <person name="Viswanathan L.D."/>
            <person name="Tay A."/>
            <person name="Venter J.C."/>
            <person name="Strausberg R.L."/>
            <person name="Brenner S."/>
        </authorList>
    </citation>
    <scope>NUCLEOTIDE SEQUENCE [LARGE SCALE GENOMIC DNA]</scope>
</reference>
<dbReference type="RefSeq" id="XP_007888418.1">
    <property type="nucleotide sequence ID" value="XM_007890227.2"/>
</dbReference>
<dbReference type="AlphaFoldDB" id="V9K9N1"/>
<accession>V9K9N1</accession>
<evidence type="ECO:0000256" key="2">
    <source>
        <dbReference type="SAM" id="MobiDB-lite"/>
    </source>
</evidence>
<dbReference type="OMA" id="QCFEAIF"/>
<feature type="compositionally biased region" description="Acidic residues" evidence="2">
    <location>
        <begin position="51"/>
        <end position="66"/>
    </location>
</feature>
<gene>
    <name evidence="6" type="primary">ifrd2</name>
</gene>
<feature type="region of interest" description="Disordered" evidence="2">
    <location>
        <begin position="1"/>
        <end position="66"/>
    </location>
</feature>
<dbReference type="GeneTree" id="ENSGT00390000013347"/>